<dbReference type="Proteomes" id="UP001295684">
    <property type="component" value="Unassembled WGS sequence"/>
</dbReference>
<comment type="caution">
    <text evidence="1">The sequence shown here is derived from an EMBL/GenBank/DDBJ whole genome shotgun (WGS) entry which is preliminary data.</text>
</comment>
<name>A0AAD1U4E6_EUPCR</name>
<reference evidence="1" key="1">
    <citation type="submission" date="2023-07" db="EMBL/GenBank/DDBJ databases">
        <authorList>
            <consortium name="AG Swart"/>
            <person name="Singh M."/>
            <person name="Singh A."/>
            <person name="Seah K."/>
            <person name="Emmerich C."/>
        </authorList>
    </citation>
    <scope>NUCLEOTIDE SEQUENCE</scope>
    <source>
        <strain evidence="1">DP1</strain>
    </source>
</reference>
<protein>
    <submittedName>
        <fullName evidence="1">Uncharacterized protein</fullName>
    </submittedName>
</protein>
<dbReference type="EMBL" id="CAMPGE010003241">
    <property type="protein sequence ID" value="CAI2362065.1"/>
    <property type="molecule type" value="Genomic_DNA"/>
</dbReference>
<dbReference type="AlphaFoldDB" id="A0AAD1U4E6"/>
<gene>
    <name evidence="1" type="ORF">ECRASSUSDP1_LOCUS3383</name>
</gene>
<proteinExistence type="predicted"/>
<accession>A0AAD1U4E6</accession>
<organism evidence="1 2">
    <name type="scientific">Euplotes crassus</name>
    <dbReference type="NCBI Taxonomy" id="5936"/>
    <lineage>
        <taxon>Eukaryota</taxon>
        <taxon>Sar</taxon>
        <taxon>Alveolata</taxon>
        <taxon>Ciliophora</taxon>
        <taxon>Intramacronucleata</taxon>
        <taxon>Spirotrichea</taxon>
        <taxon>Hypotrichia</taxon>
        <taxon>Euplotida</taxon>
        <taxon>Euplotidae</taxon>
        <taxon>Moneuplotes</taxon>
    </lineage>
</organism>
<evidence type="ECO:0000313" key="2">
    <source>
        <dbReference type="Proteomes" id="UP001295684"/>
    </source>
</evidence>
<sequence length="80" mass="8731">MKTFILIGCEGKFKVSEKECNIFLNNDGIAKLGDLKVSKVAKAGLLSTQQELLIMQALKSGKTSLIIDRLHSTLSHHSSC</sequence>
<evidence type="ECO:0000313" key="1">
    <source>
        <dbReference type="EMBL" id="CAI2362065.1"/>
    </source>
</evidence>
<keyword evidence="2" id="KW-1185">Reference proteome</keyword>